<protein>
    <submittedName>
        <fullName evidence="2">Uncharacterized protein</fullName>
    </submittedName>
</protein>
<evidence type="ECO:0000256" key="1">
    <source>
        <dbReference type="SAM" id="MobiDB-lite"/>
    </source>
</evidence>
<sequence length="99" mass="10945">MSQYSLSTCDPLQKAKADRKDVRRAPHVTGSVSTVLFETGTMDTFPRSPTQGETAPFSQVAPPRQTSKGRNMFKRLPPAPWRTTSGSISEADEQSMTRE</sequence>
<dbReference type="Proteomes" id="UP000184267">
    <property type="component" value="Unassembled WGS sequence"/>
</dbReference>
<reference evidence="2 3" key="1">
    <citation type="submission" date="2016-10" db="EMBL/GenBank/DDBJ databases">
        <title>Genome sequence of the basidiomycete white-rot fungus Trametes pubescens.</title>
        <authorList>
            <person name="Makela M.R."/>
            <person name="Granchi Z."/>
            <person name="Peng M."/>
            <person name="De Vries R.P."/>
            <person name="Grigoriev I."/>
            <person name="Riley R."/>
            <person name="Hilden K."/>
        </authorList>
    </citation>
    <scope>NUCLEOTIDE SEQUENCE [LARGE SCALE GENOMIC DNA]</scope>
    <source>
        <strain evidence="2 3">FBCC735</strain>
    </source>
</reference>
<dbReference type="EMBL" id="MNAD01001131">
    <property type="protein sequence ID" value="OJT07720.1"/>
    <property type="molecule type" value="Genomic_DNA"/>
</dbReference>
<accession>A0A1M2VJH2</accession>
<dbReference type="OrthoDB" id="2757328at2759"/>
<evidence type="ECO:0000313" key="3">
    <source>
        <dbReference type="Proteomes" id="UP000184267"/>
    </source>
</evidence>
<proteinExistence type="predicted"/>
<name>A0A1M2VJH2_TRAPU</name>
<comment type="caution">
    <text evidence="2">The sequence shown here is derived from an EMBL/GenBank/DDBJ whole genome shotgun (WGS) entry which is preliminary data.</text>
</comment>
<dbReference type="AlphaFoldDB" id="A0A1M2VJH2"/>
<feature type="compositionally biased region" description="Polar residues" evidence="1">
    <location>
        <begin position="47"/>
        <end position="57"/>
    </location>
</feature>
<evidence type="ECO:0000313" key="2">
    <source>
        <dbReference type="EMBL" id="OJT07720.1"/>
    </source>
</evidence>
<feature type="region of interest" description="Disordered" evidence="1">
    <location>
        <begin position="39"/>
        <end position="99"/>
    </location>
</feature>
<organism evidence="2 3">
    <name type="scientific">Trametes pubescens</name>
    <name type="common">White-rot fungus</name>
    <dbReference type="NCBI Taxonomy" id="154538"/>
    <lineage>
        <taxon>Eukaryota</taxon>
        <taxon>Fungi</taxon>
        <taxon>Dikarya</taxon>
        <taxon>Basidiomycota</taxon>
        <taxon>Agaricomycotina</taxon>
        <taxon>Agaricomycetes</taxon>
        <taxon>Polyporales</taxon>
        <taxon>Polyporaceae</taxon>
        <taxon>Trametes</taxon>
    </lineage>
</organism>
<feature type="compositionally biased region" description="Basic and acidic residues" evidence="1">
    <location>
        <begin position="13"/>
        <end position="24"/>
    </location>
</feature>
<keyword evidence="3" id="KW-1185">Reference proteome</keyword>
<gene>
    <name evidence="2" type="ORF">TRAPUB_1389</name>
</gene>
<feature type="compositionally biased region" description="Polar residues" evidence="1">
    <location>
        <begin position="1"/>
        <end position="10"/>
    </location>
</feature>
<feature type="region of interest" description="Disordered" evidence="1">
    <location>
        <begin position="1"/>
        <end position="26"/>
    </location>
</feature>